<gene>
    <name evidence="2" type="ORF">FNK824_LOCUS44035</name>
</gene>
<protein>
    <submittedName>
        <fullName evidence="2">Uncharacterized protein</fullName>
    </submittedName>
</protein>
<feature type="region of interest" description="Disordered" evidence="1">
    <location>
        <begin position="1"/>
        <end position="21"/>
    </location>
</feature>
<accession>A0A820PEE4</accession>
<comment type="caution">
    <text evidence="2">The sequence shown here is derived from an EMBL/GenBank/DDBJ whole genome shotgun (WGS) entry which is preliminary data.</text>
</comment>
<dbReference type="EMBL" id="CAJOBE010066707">
    <property type="protein sequence ID" value="CAF4403585.1"/>
    <property type="molecule type" value="Genomic_DNA"/>
</dbReference>
<organism evidence="2 3">
    <name type="scientific">Rotaria sordida</name>
    <dbReference type="NCBI Taxonomy" id="392033"/>
    <lineage>
        <taxon>Eukaryota</taxon>
        <taxon>Metazoa</taxon>
        <taxon>Spiralia</taxon>
        <taxon>Gnathifera</taxon>
        <taxon>Rotifera</taxon>
        <taxon>Eurotatoria</taxon>
        <taxon>Bdelloidea</taxon>
        <taxon>Philodinida</taxon>
        <taxon>Philodinidae</taxon>
        <taxon>Rotaria</taxon>
    </lineage>
</organism>
<sequence>NRHIASEEREQDQNQAQDQHRETVFVNYINDIARYRDKNSGSLNNNSDKLLYIRTKTLTAL</sequence>
<dbReference type="Proteomes" id="UP000663874">
    <property type="component" value="Unassembled WGS sequence"/>
</dbReference>
<name>A0A820PEE4_9BILA</name>
<evidence type="ECO:0000313" key="3">
    <source>
        <dbReference type="Proteomes" id="UP000663874"/>
    </source>
</evidence>
<evidence type="ECO:0000256" key="1">
    <source>
        <dbReference type="SAM" id="MobiDB-lite"/>
    </source>
</evidence>
<proteinExistence type="predicted"/>
<reference evidence="2" key="1">
    <citation type="submission" date="2021-02" db="EMBL/GenBank/DDBJ databases">
        <authorList>
            <person name="Nowell W R."/>
        </authorList>
    </citation>
    <scope>NUCLEOTIDE SEQUENCE</scope>
</reference>
<evidence type="ECO:0000313" key="2">
    <source>
        <dbReference type="EMBL" id="CAF4403585.1"/>
    </source>
</evidence>
<dbReference type="AlphaFoldDB" id="A0A820PEE4"/>
<feature type="non-terminal residue" evidence="2">
    <location>
        <position position="1"/>
    </location>
</feature>